<accession>A0A927Q6F1</accession>
<dbReference type="EMBL" id="JACYXJ010000005">
    <property type="protein sequence ID" value="MBD8877580.1"/>
    <property type="molecule type" value="Genomic_DNA"/>
</dbReference>
<dbReference type="GO" id="GO:0019867">
    <property type="term" value="C:outer membrane"/>
    <property type="evidence" value="ECO:0007669"/>
    <property type="project" value="InterPro"/>
</dbReference>
<dbReference type="GO" id="GO:0043165">
    <property type="term" value="P:Gram-negative-bacterium-type cell outer membrane assembly"/>
    <property type="evidence" value="ECO:0007669"/>
    <property type="project" value="InterPro"/>
</dbReference>
<proteinExistence type="predicted"/>
<comment type="caution">
    <text evidence="2">The sequence shown here is derived from an EMBL/GenBank/DDBJ whole genome shotgun (WGS) entry which is preliminary data.</text>
</comment>
<evidence type="ECO:0008006" key="5">
    <source>
        <dbReference type="Google" id="ProtNLM"/>
    </source>
</evidence>
<dbReference type="InterPro" id="IPR007485">
    <property type="entry name" value="LPS_assembly_LptE"/>
</dbReference>
<evidence type="ECO:0000313" key="2">
    <source>
        <dbReference type="EMBL" id="MBS8261730.1"/>
    </source>
</evidence>
<name>A0A927Q6F1_9HYPH</name>
<dbReference type="EMBL" id="QTKU01000004">
    <property type="protein sequence ID" value="MBS8261730.1"/>
    <property type="molecule type" value="Genomic_DNA"/>
</dbReference>
<dbReference type="Proteomes" id="UP000615687">
    <property type="component" value="Unassembled WGS sequence"/>
</dbReference>
<dbReference type="Pfam" id="PF04390">
    <property type="entry name" value="LptE"/>
    <property type="match status" value="1"/>
</dbReference>
<protein>
    <recommendedName>
        <fullName evidence="5">LPS-assembly lipoprotein</fullName>
    </recommendedName>
</protein>
<dbReference type="Gene3D" id="3.30.160.150">
    <property type="entry name" value="Lipoprotein like domain"/>
    <property type="match status" value="1"/>
</dbReference>
<evidence type="ECO:0000313" key="3">
    <source>
        <dbReference type="Proteomes" id="UP000615687"/>
    </source>
</evidence>
<keyword evidence="3" id="KW-1185">Reference proteome</keyword>
<evidence type="ECO:0000313" key="4">
    <source>
        <dbReference type="Proteomes" id="UP000705379"/>
    </source>
</evidence>
<reference evidence="1 3" key="2">
    <citation type="submission" date="2020-09" db="EMBL/GenBank/DDBJ databases">
        <title>The genome sequence of type strain Labrenzia polysiphoniae KACC 19711.</title>
        <authorList>
            <person name="Liu Y."/>
        </authorList>
    </citation>
    <scope>NUCLEOTIDE SEQUENCE [LARGE SCALE GENOMIC DNA]</scope>
    <source>
        <strain evidence="1 3">KACC 19711</strain>
    </source>
</reference>
<sequence>MSLLDLNVRCRKAISGLVTALAVAGLLAGCQVRPLYGSLDTPSGADSTVQAELAAIDIDPISDKHSDDDAARELYNELTFNFEGGAASPRKLYRLKVLMDISQAAVGVEELADVPSAYTLTMNTTFVLSDYETQKTLTTGRSFATASYDFSSQRFANIRAKRDAKQRAAATVADDIQARIAGYFASQR</sequence>
<dbReference type="Proteomes" id="UP000705379">
    <property type="component" value="Unassembled WGS sequence"/>
</dbReference>
<gene>
    <name evidence="2" type="ORF">DYI23_15995</name>
    <name evidence="1" type="ORF">IG617_14880</name>
</gene>
<reference evidence="2" key="3">
    <citation type="journal article" date="2021" name="Microorganisms">
        <title>Bacterial Dimethylsulfoniopropionate Biosynthesis in the East China Sea.</title>
        <authorList>
            <person name="Liu J."/>
            <person name="Zhang Y."/>
            <person name="Liu J."/>
            <person name="Zhong H."/>
            <person name="Williams B.T."/>
            <person name="Zheng Y."/>
            <person name="Curson A.R.J."/>
            <person name="Sun C."/>
            <person name="Sun H."/>
            <person name="Song D."/>
            <person name="Wagner Mackenzie B."/>
            <person name="Bermejo Martinez A."/>
            <person name="Todd J.D."/>
            <person name="Zhang X.H."/>
        </authorList>
    </citation>
    <scope>NUCLEOTIDE SEQUENCE</scope>
    <source>
        <strain evidence="2">AESS21</strain>
    </source>
</reference>
<evidence type="ECO:0000313" key="1">
    <source>
        <dbReference type="EMBL" id="MBD8877580.1"/>
    </source>
</evidence>
<reference evidence="2" key="1">
    <citation type="submission" date="2018-08" db="EMBL/GenBank/DDBJ databases">
        <authorList>
            <person name="Jin W."/>
            <person name="Wang H."/>
            <person name="Yang Y."/>
            <person name="Li M."/>
            <person name="Liu J."/>
        </authorList>
    </citation>
    <scope>NUCLEOTIDE SEQUENCE</scope>
    <source>
        <strain evidence="2">AESS21</strain>
    </source>
</reference>
<dbReference type="RefSeq" id="WP_192110032.1">
    <property type="nucleotide sequence ID" value="NZ_JACYXJ010000005.1"/>
</dbReference>
<dbReference type="AlphaFoldDB" id="A0A927Q6F1"/>
<organism evidence="2 4">
    <name type="scientific">Roseibium polysiphoniae</name>
    <dbReference type="NCBI Taxonomy" id="2571221"/>
    <lineage>
        <taxon>Bacteria</taxon>
        <taxon>Pseudomonadati</taxon>
        <taxon>Pseudomonadota</taxon>
        <taxon>Alphaproteobacteria</taxon>
        <taxon>Hyphomicrobiales</taxon>
        <taxon>Stappiaceae</taxon>
        <taxon>Roseibium</taxon>
    </lineage>
</organism>